<accession>A0ABU3ZEM8</accession>
<feature type="transmembrane region" description="Helical" evidence="7">
    <location>
        <begin position="60"/>
        <end position="77"/>
    </location>
</feature>
<dbReference type="Pfam" id="PF04632">
    <property type="entry name" value="FUSC"/>
    <property type="match status" value="1"/>
</dbReference>
<dbReference type="EMBL" id="JAWJZI010000002">
    <property type="protein sequence ID" value="MDV5168558.1"/>
    <property type="molecule type" value="Genomic_DNA"/>
</dbReference>
<dbReference type="InterPro" id="IPR006726">
    <property type="entry name" value="PHBA_efflux_AaeB/fusaric-R"/>
</dbReference>
<proteinExistence type="predicted"/>
<evidence type="ECO:0000256" key="1">
    <source>
        <dbReference type="ARBA" id="ARBA00004651"/>
    </source>
</evidence>
<feature type="transmembrane region" description="Helical" evidence="7">
    <location>
        <begin position="431"/>
        <end position="451"/>
    </location>
</feature>
<dbReference type="PANTHER" id="PTHR30509">
    <property type="entry name" value="P-HYDROXYBENZOIC ACID EFFLUX PUMP SUBUNIT-RELATED"/>
    <property type="match status" value="1"/>
</dbReference>
<evidence type="ECO:0000313" key="9">
    <source>
        <dbReference type="Proteomes" id="UP001186452"/>
    </source>
</evidence>
<feature type="transmembrane region" description="Helical" evidence="7">
    <location>
        <begin position="355"/>
        <end position="375"/>
    </location>
</feature>
<keyword evidence="6 7" id="KW-0472">Membrane</keyword>
<comment type="caution">
    <text evidence="8">The sequence shown here is derived from an EMBL/GenBank/DDBJ whole genome shotgun (WGS) entry which is preliminary data.</text>
</comment>
<organism evidence="8 9">
    <name type="scientific">Photobacterium rosenbergii</name>
    <dbReference type="NCBI Taxonomy" id="294936"/>
    <lineage>
        <taxon>Bacteria</taxon>
        <taxon>Pseudomonadati</taxon>
        <taxon>Pseudomonadota</taxon>
        <taxon>Gammaproteobacteria</taxon>
        <taxon>Vibrionales</taxon>
        <taxon>Vibrionaceae</taxon>
        <taxon>Photobacterium</taxon>
    </lineage>
</organism>
<evidence type="ECO:0000256" key="4">
    <source>
        <dbReference type="ARBA" id="ARBA00022692"/>
    </source>
</evidence>
<dbReference type="RefSeq" id="WP_317521278.1">
    <property type="nucleotide sequence ID" value="NZ_JAWJZI010000002.1"/>
</dbReference>
<feature type="transmembrane region" description="Helical" evidence="7">
    <location>
        <begin position="12"/>
        <end position="28"/>
    </location>
</feature>
<keyword evidence="2" id="KW-0813">Transport</keyword>
<sequence length="468" mass="53220">MLTLSPASKEALKVAIAFSLSIIIAIAFGWQKPYWAAIAVIVVAANDNYETAIKHGQNRLLGTFAGVGFAFAVVHFFAQDRELFILSILAFSAVCVYMSSCERYGYAFKMAFTVGVIIAAMGQFDSYSTFDFAVIRVQETALGILVYSLVFQFLWPRNTHTLFKRRATLDVEQQIQTVKQQLANHYLGRLTVDDEKQSTGDSLMTLLKEAIKDSPRVYSERLMWRKLVAYLEQTEVNPSVEANNKHLRALRNRYQTLKAVLNHLNTDNEDNILMLPAVSQMVPVTINNHFWEDLKHSLFNNYQNRLIYVLRAQAALMTCYAMWIYFPMPGGILFPIIASSFINALCEVPSVYYKYTVIGICTFSVIILSEYIYLMPSFTEGYELTAFYFINIFFIWRLFSTPQFAVLRVLGGNMLVVLTMSAMYLTPVFSITTSLNMLLFIFIILLVSRFYTMLTEEVATGIGLEARG</sequence>
<feature type="transmembrane region" description="Helical" evidence="7">
    <location>
        <begin position="106"/>
        <end position="124"/>
    </location>
</feature>
<keyword evidence="9" id="KW-1185">Reference proteome</keyword>
<dbReference type="Proteomes" id="UP001186452">
    <property type="component" value="Unassembled WGS sequence"/>
</dbReference>
<evidence type="ECO:0000256" key="5">
    <source>
        <dbReference type="ARBA" id="ARBA00022989"/>
    </source>
</evidence>
<comment type="subcellular location">
    <subcellularLocation>
        <location evidence="1">Cell membrane</location>
        <topology evidence="1">Multi-pass membrane protein</topology>
    </subcellularLocation>
</comment>
<dbReference type="PANTHER" id="PTHR30509:SF9">
    <property type="entry name" value="MULTIDRUG RESISTANCE PROTEIN MDTO"/>
    <property type="match status" value="1"/>
</dbReference>
<keyword evidence="4 7" id="KW-0812">Transmembrane</keyword>
<evidence type="ECO:0000256" key="6">
    <source>
        <dbReference type="ARBA" id="ARBA00023136"/>
    </source>
</evidence>
<reference evidence="8 9" key="1">
    <citation type="submission" date="2023-10" db="EMBL/GenBank/DDBJ databases">
        <title>Marine bacteria isolated from horseshoe crab.</title>
        <authorList>
            <person name="Cheng T.H."/>
        </authorList>
    </citation>
    <scope>NUCLEOTIDE SEQUENCE [LARGE SCALE GENOMIC DNA]</scope>
    <source>
        <strain evidence="8 9">HSC6</strain>
    </source>
</reference>
<feature type="transmembrane region" description="Helical" evidence="7">
    <location>
        <begin position="136"/>
        <end position="155"/>
    </location>
</feature>
<feature type="transmembrane region" description="Helical" evidence="7">
    <location>
        <begin position="381"/>
        <end position="399"/>
    </location>
</feature>
<evidence type="ECO:0000256" key="2">
    <source>
        <dbReference type="ARBA" id="ARBA00022448"/>
    </source>
</evidence>
<evidence type="ECO:0000313" key="8">
    <source>
        <dbReference type="EMBL" id="MDV5168558.1"/>
    </source>
</evidence>
<keyword evidence="5 7" id="KW-1133">Transmembrane helix</keyword>
<evidence type="ECO:0000256" key="7">
    <source>
        <dbReference type="SAM" id="Phobius"/>
    </source>
</evidence>
<name>A0ABU3ZEM8_9GAMM</name>
<gene>
    <name evidence="8" type="ORF">R2X38_06050</name>
</gene>
<protein>
    <submittedName>
        <fullName evidence="8">FUSC family protein</fullName>
    </submittedName>
</protein>
<keyword evidence="3" id="KW-1003">Cell membrane</keyword>
<feature type="transmembrane region" description="Helical" evidence="7">
    <location>
        <begin position="83"/>
        <end position="99"/>
    </location>
</feature>
<evidence type="ECO:0000256" key="3">
    <source>
        <dbReference type="ARBA" id="ARBA00022475"/>
    </source>
</evidence>